<dbReference type="RefSeq" id="WP_015750710.1">
    <property type="nucleotide sequence ID" value="NC_013223.1"/>
</dbReference>
<reference evidence="1 2" key="2">
    <citation type="journal article" date="2010" name="Stand. Genomic Sci.">
        <title>Complete genome sequence of Desulfohalobium retbaense type strain (HR(100)).</title>
        <authorList>
            <person name="Spring S."/>
            <person name="Nolan M."/>
            <person name="Lapidus A."/>
            <person name="Glavina Del Rio T."/>
            <person name="Copeland A."/>
            <person name="Tice H."/>
            <person name="Cheng J.F."/>
            <person name="Lucas S."/>
            <person name="Land M."/>
            <person name="Chen F."/>
            <person name="Bruce D."/>
            <person name="Goodwin L."/>
            <person name="Pitluck S."/>
            <person name="Ivanova N."/>
            <person name="Mavromatis K."/>
            <person name="Mikhailova N."/>
            <person name="Pati A."/>
            <person name="Chen A."/>
            <person name="Palaniappan K."/>
            <person name="Hauser L."/>
            <person name="Chang Y.J."/>
            <person name="Jeffries C.D."/>
            <person name="Munk C."/>
            <person name="Kiss H."/>
            <person name="Chain P."/>
            <person name="Han C."/>
            <person name="Brettin T."/>
            <person name="Detter J.C."/>
            <person name="Schuler E."/>
            <person name="Goker M."/>
            <person name="Rohde M."/>
            <person name="Bristow J."/>
            <person name="Eisen J.A."/>
            <person name="Markowitz V."/>
            <person name="Hugenholtz P."/>
            <person name="Kyrpides N.C."/>
            <person name="Klenk H.P."/>
        </authorList>
    </citation>
    <scope>NUCLEOTIDE SEQUENCE [LARGE SCALE GENOMIC DNA]</scope>
    <source>
        <strain evidence="1 2">DSM 5692</strain>
    </source>
</reference>
<dbReference type="InterPro" id="IPR005358">
    <property type="entry name" value="Puta_zinc/iron-chelating_dom"/>
</dbReference>
<evidence type="ECO:0000313" key="2">
    <source>
        <dbReference type="Proteomes" id="UP000001052"/>
    </source>
</evidence>
<evidence type="ECO:0008006" key="3">
    <source>
        <dbReference type="Google" id="ProtNLM"/>
    </source>
</evidence>
<dbReference type="HOGENOM" id="CLU_074313_0_0_7"/>
<accession>C8WZS6</accession>
<keyword evidence="2" id="KW-1185">Reference proteome</keyword>
<dbReference type="Proteomes" id="UP000001052">
    <property type="component" value="Chromosome"/>
</dbReference>
<dbReference type="Pfam" id="PF03692">
    <property type="entry name" value="CxxCxxCC"/>
    <property type="match status" value="1"/>
</dbReference>
<reference evidence="2" key="1">
    <citation type="submission" date="2009-09" db="EMBL/GenBank/DDBJ databases">
        <title>The complete chromosome of Desulfohalobium retbaense DSM 5692.</title>
        <authorList>
            <consortium name="US DOE Joint Genome Institute (JGI-PGF)"/>
            <person name="Lucas S."/>
            <person name="Copeland A."/>
            <person name="Lapidus A."/>
            <person name="Glavina del Rio T."/>
            <person name="Dalin E."/>
            <person name="Tice H."/>
            <person name="Bruce D."/>
            <person name="Goodwin L."/>
            <person name="Pitluck S."/>
            <person name="Kyrpides N."/>
            <person name="Mavromatis K."/>
            <person name="Ivanova N."/>
            <person name="Mikhailova N."/>
            <person name="Munk A.C."/>
            <person name="Brettin T."/>
            <person name="Detter J.C."/>
            <person name="Han C."/>
            <person name="Tapia R."/>
            <person name="Larimer F."/>
            <person name="Land M."/>
            <person name="Hauser L."/>
            <person name="Markowitz V."/>
            <person name="Cheng J.-F."/>
            <person name="Hugenholtz P."/>
            <person name="Woyke T."/>
            <person name="Wu D."/>
            <person name="Spring S."/>
            <person name="Klenk H.-P."/>
            <person name="Eisen J.A."/>
        </authorList>
    </citation>
    <scope>NUCLEOTIDE SEQUENCE [LARGE SCALE GENOMIC DNA]</scope>
    <source>
        <strain evidence="2">DSM 5692</strain>
    </source>
</reference>
<dbReference type="KEGG" id="drt:Dret_0249"/>
<evidence type="ECO:0000313" key="1">
    <source>
        <dbReference type="EMBL" id="ACV67551.1"/>
    </source>
</evidence>
<gene>
    <name evidence="1" type="ordered locus">Dret_0249</name>
</gene>
<dbReference type="AlphaFoldDB" id="C8WZS6"/>
<sequence length="216" mass="24310">MDEPHCQRCGTCCRNGGPALHSEDAVLYRDQILQKKHLLTLRRGEWVYDNVQGRVEPLEQEILRVAGKTGSQVCIFFQDSACACAIYARRPLECRTLNCQAPEALASLYAHERLTRFDLIAADSGLGELMTWHETVCAYSQIADVCARLRAGNDPKARQELEAIVRKDINARQTLREKGALDEQSLRFVFGRPCTETLPAFGVRVVADRETVQFLV</sequence>
<dbReference type="STRING" id="485915.Dret_0249"/>
<proteinExistence type="predicted"/>
<dbReference type="eggNOG" id="COG0727">
    <property type="taxonomic scope" value="Bacteria"/>
</dbReference>
<organism evidence="1 2">
    <name type="scientific">Desulfohalobium retbaense (strain ATCC 49708 / DSM 5692 / JCM 16813 / HR100)</name>
    <dbReference type="NCBI Taxonomy" id="485915"/>
    <lineage>
        <taxon>Bacteria</taxon>
        <taxon>Pseudomonadati</taxon>
        <taxon>Thermodesulfobacteriota</taxon>
        <taxon>Desulfovibrionia</taxon>
        <taxon>Desulfovibrionales</taxon>
        <taxon>Desulfohalobiaceae</taxon>
        <taxon>Desulfohalobium</taxon>
    </lineage>
</organism>
<name>C8WZS6_DESRD</name>
<protein>
    <recommendedName>
        <fullName evidence="3">YkgJ family cysteine cluster protein</fullName>
    </recommendedName>
</protein>
<dbReference type="EMBL" id="CP001734">
    <property type="protein sequence ID" value="ACV67551.1"/>
    <property type="molecule type" value="Genomic_DNA"/>
</dbReference>